<accession>A0A0D1LCU0</accession>
<dbReference type="InterPro" id="IPR032877">
    <property type="entry name" value="Transposase_HTH"/>
</dbReference>
<keyword evidence="5" id="KW-1185">Reference proteome</keyword>
<proteinExistence type="predicted"/>
<dbReference type="Pfam" id="PF13542">
    <property type="entry name" value="HTH_Tnp_ISL3"/>
    <property type="match status" value="1"/>
</dbReference>
<name>A0A0D1LCU0_9MYCO</name>
<evidence type="ECO:0000259" key="2">
    <source>
        <dbReference type="Pfam" id="PF13542"/>
    </source>
</evidence>
<protein>
    <submittedName>
        <fullName evidence="4">Transposase</fullName>
    </submittedName>
</protein>
<dbReference type="InterPro" id="IPR047951">
    <property type="entry name" value="Transpos_ISL3"/>
</dbReference>
<dbReference type="InterPro" id="IPR002560">
    <property type="entry name" value="Transposase_DDE"/>
</dbReference>
<dbReference type="AlphaFoldDB" id="A0A0D1LCU0"/>
<dbReference type="InterPro" id="IPR029261">
    <property type="entry name" value="Transposase_Znf"/>
</dbReference>
<dbReference type="Proteomes" id="UP000032221">
    <property type="component" value="Unassembled WGS sequence"/>
</dbReference>
<evidence type="ECO:0000313" key="4">
    <source>
        <dbReference type="EMBL" id="KIU18585.1"/>
    </source>
</evidence>
<sequence>MRDASLWRVLLCVQNTVVEDVEFDQTAQVLVAHVRPQRAAAGRCGLCGARARWYDHGRGRRRWRTLDMGTTEVFLEADAPRVDCPTHGPTVRQVPWARHGAGHTHAFDQQVAWLATCCSKRMITELMRIAWRTVGSIIARVWADTAAGIDPFAGLTRIGIDEISYKRHHKYLTIVVDHDTGRLVWASPGRDRATVRAFFDALEASGEGRCAQITHVSADGANWIADVVVERCPDAVRCADPFHVVSWANEALDEVRRAAWNTARKAGQTRSHGWVRGRRVTVATGDALALRRSRYALWKNPENLTERQRVKLAWIAKTDPRLYRGYLLKEALRTIFKLPTDQAADALDRWISWARRCRIESFVLLQQRITRHRTQILAAIEHGLSNGLIESVNTKIRLLTRIAYGFATPEPLIALAMLTLGGHRPALPGRQ</sequence>
<dbReference type="NCBIfam" id="NF033550">
    <property type="entry name" value="transpos_ISL3"/>
    <property type="match status" value="1"/>
</dbReference>
<dbReference type="EMBL" id="JXST01000002">
    <property type="protein sequence ID" value="KIU18585.1"/>
    <property type="molecule type" value="Genomic_DNA"/>
</dbReference>
<dbReference type="RefSeq" id="WP_043984284.1">
    <property type="nucleotide sequence ID" value="NZ_JXST01000002.1"/>
</dbReference>
<feature type="domain" description="Transposase IS204/IS1001/IS1096/IS1165 zinc-finger" evidence="3">
    <location>
        <begin position="42"/>
        <end position="87"/>
    </location>
</feature>
<evidence type="ECO:0000259" key="1">
    <source>
        <dbReference type="Pfam" id="PF01610"/>
    </source>
</evidence>
<feature type="domain" description="Transposase IS204/IS1001/IS1096/IS1165 helix-turn-helix" evidence="2">
    <location>
        <begin position="93"/>
        <end position="142"/>
    </location>
</feature>
<dbReference type="OrthoDB" id="3238779at2"/>
<evidence type="ECO:0000259" key="3">
    <source>
        <dbReference type="Pfam" id="PF14690"/>
    </source>
</evidence>
<dbReference type="PANTHER" id="PTHR33498">
    <property type="entry name" value="TRANSPOSASE FOR INSERTION SEQUENCE ELEMENT IS1557"/>
    <property type="match status" value="1"/>
</dbReference>
<dbReference type="STRING" id="280871.TL10_01800"/>
<feature type="domain" description="Transposase IS204/IS1001/IS1096/IS1165 DDE" evidence="1">
    <location>
        <begin position="158"/>
        <end position="413"/>
    </location>
</feature>
<organism evidence="4 5">
    <name type="scientific">Mycolicibacterium llatzerense</name>
    <dbReference type="NCBI Taxonomy" id="280871"/>
    <lineage>
        <taxon>Bacteria</taxon>
        <taxon>Bacillati</taxon>
        <taxon>Actinomycetota</taxon>
        <taxon>Actinomycetes</taxon>
        <taxon>Mycobacteriales</taxon>
        <taxon>Mycobacteriaceae</taxon>
        <taxon>Mycolicibacterium</taxon>
    </lineage>
</organism>
<evidence type="ECO:0000313" key="5">
    <source>
        <dbReference type="Proteomes" id="UP000032221"/>
    </source>
</evidence>
<dbReference type="PATRIC" id="fig|280871.6.peg.367"/>
<dbReference type="Pfam" id="PF01610">
    <property type="entry name" value="DDE_Tnp_ISL3"/>
    <property type="match status" value="1"/>
</dbReference>
<dbReference type="Pfam" id="PF14690">
    <property type="entry name" value="Zn_ribbon_ISL3"/>
    <property type="match status" value="1"/>
</dbReference>
<reference evidence="4 5" key="1">
    <citation type="submission" date="2015-01" db="EMBL/GenBank/DDBJ databases">
        <title>Genome sequence of Mycobacterium llatzerense and Mycobacterium immunogenum recovered from brain abscess.</title>
        <authorList>
            <person name="Greninger A.L."/>
            <person name="Langelier C."/>
            <person name="Cunningham G."/>
            <person name="Chiu C.Y."/>
            <person name="Miller S."/>
        </authorList>
    </citation>
    <scope>NUCLEOTIDE SEQUENCE [LARGE SCALE GENOMIC DNA]</scope>
    <source>
        <strain evidence="4 5">CLUC14</strain>
    </source>
</reference>
<comment type="caution">
    <text evidence="4">The sequence shown here is derived from an EMBL/GenBank/DDBJ whole genome shotgun (WGS) entry which is preliminary data.</text>
</comment>
<dbReference type="PANTHER" id="PTHR33498:SF1">
    <property type="entry name" value="TRANSPOSASE FOR INSERTION SEQUENCE ELEMENT IS1557"/>
    <property type="match status" value="1"/>
</dbReference>
<gene>
    <name evidence="4" type="ORF">TL10_01800</name>
</gene>